<dbReference type="PIRSF" id="PIRSF017233">
    <property type="entry name" value="IKAP"/>
    <property type="match status" value="1"/>
</dbReference>
<evidence type="ECO:0000259" key="7">
    <source>
        <dbReference type="Pfam" id="PF04762"/>
    </source>
</evidence>
<dbReference type="Pfam" id="PF23797">
    <property type="entry name" value="Beta-prop_ELP1_2nd"/>
    <property type="match status" value="1"/>
</dbReference>
<comment type="similarity">
    <text evidence="2 5">Belongs to the ELP1/IKA1 family.</text>
</comment>
<evidence type="ECO:0000259" key="9">
    <source>
        <dbReference type="Pfam" id="PF23878"/>
    </source>
</evidence>
<evidence type="ECO:0000256" key="2">
    <source>
        <dbReference type="ARBA" id="ARBA00006086"/>
    </source>
</evidence>
<dbReference type="EMBL" id="AZGZ01000008">
    <property type="protein sequence ID" value="KZZ93667.1"/>
    <property type="molecule type" value="Genomic_DNA"/>
</dbReference>
<feature type="domain" description="ELP1 three-helical bundle" evidence="11">
    <location>
        <begin position="1070"/>
        <end position="1238"/>
    </location>
</feature>
<dbReference type="GO" id="GO:0042802">
    <property type="term" value="F:identical protein binding"/>
    <property type="evidence" value="ECO:0007669"/>
    <property type="project" value="EnsemblFungi"/>
</dbReference>
<gene>
    <name evidence="12" type="ORF">AAP_02459</name>
</gene>
<dbReference type="UniPathway" id="UPA00988"/>
<keyword evidence="3 5" id="KW-0963">Cytoplasm</keyword>
<dbReference type="Proteomes" id="UP000242877">
    <property type="component" value="Unassembled WGS sequence"/>
</dbReference>
<evidence type="ECO:0000313" key="12">
    <source>
        <dbReference type="EMBL" id="KZZ93667.1"/>
    </source>
</evidence>
<feature type="region of interest" description="Disordered" evidence="6">
    <location>
        <begin position="182"/>
        <end position="206"/>
    </location>
</feature>
<dbReference type="InterPro" id="IPR056167">
    <property type="entry name" value="A-sol_ELP1"/>
</dbReference>
<proteinExistence type="inferred from homology"/>
<feature type="domain" description="ELP1 N-terminal second beta-propeller" evidence="8">
    <location>
        <begin position="402"/>
        <end position="662"/>
    </location>
</feature>
<feature type="domain" description="ELP1 alpha-solenoid" evidence="10">
    <location>
        <begin position="686"/>
        <end position="886"/>
    </location>
</feature>
<evidence type="ECO:0000256" key="6">
    <source>
        <dbReference type="SAM" id="MobiDB-lite"/>
    </source>
</evidence>
<evidence type="ECO:0000259" key="11">
    <source>
        <dbReference type="Pfam" id="PF23936"/>
    </source>
</evidence>
<dbReference type="Pfam" id="PF23925">
    <property type="entry name" value="A-sol_ELP1"/>
    <property type="match status" value="1"/>
</dbReference>
<dbReference type="GO" id="GO:0005634">
    <property type="term" value="C:nucleus"/>
    <property type="evidence" value="ECO:0007669"/>
    <property type="project" value="UniProtKB-SubCell"/>
</dbReference>
<dbReference type="InterPro" id="IPR006849">
    <property type="entry name" value="Elp1"/>
</dbReference>
<dbReference type="Pfam" id="PF04762">
    <property type="entry name" value="Beta-prop_ELP1_1st"/>
    <property type="match status" value="1"/>
</dbReference>
<dbReference type="InterPro" id="IPR056169">
    <property type="entry name" value="HB_ELP1"/>
</dbReference>
<feature type="domain" description="ELP1 first N-terminal beta-propeller" evidence="7">
    <location>
        <begin position="1"/>
        <end position="364"/>
    </location>
</feature>
<evidence type="ECO:0000313" key="13">
    <source>
        <dbReference type="Proteomes" id="UP000242877"/>
    </source>
</evidence>
<evidence type="ECO:0000256" key="1">
    <source>
        <dbReference type="ARBA" id="ARBA00005043"/>
    </source>
</evidence>
<keyword evidence="13" id="KW-1185">Reference proteome</keyword>
<dbReference type="OrthoDB" id="40048at2759"/>
<dbReference type="GO" id="GO:0033588">
    <property type="term" value="C:elongator holoenzyme complex"/>
    <property type="evidence" value="ECO:0007669"/>
    <property type="project" value="EnsemblFungi"/>
</dbReference>
<name>A0A168AA25_9EURO</name>
<evidence type="ECO:0000256" key="5">
    <source>
        <dbReference type="PIRNR" id="PIRNR017233"/>
    </source>
</evidence>
<dbReference type="GO" id="GO:0005829">
    <property type="term" value="C:cytosol"/>
    <property type="evidence" value="ECO:0007669"/>
    <property type="project" value="TreeGrafter"/>
</dbReference>
<comment type="subcellular location">
    <subcellularLocation>
        <location evidence="5">Cytoplasm</location>
    </subcellularLocation>
    <subcellularLocation>
        <location evidence="5">Nucleus</location>
    </subcellularLocation>
</comment>
<evidence type="ECO:0000256" key="4">
    <source>
        <dbReference type="ARBA" id="ARBA00022694"/>
    </source>
</evidence>
<dbReference type="InterPro" id="IPR056164">
    <property type="entry name" value="Beta-prop_ELP1_1st"/>
</dbReference>
<dbReference type="InterPro" id="IPR056166">
    <property type="entry name" value="TPR_ELP1"/>
</dbReference>
<accession>A0A168AA25</accession>
<evidence type="ECO:0000256" key="3">
    <source>
        <dbReference type="ARBA" id="ARBA00022490"/>
    </source>
</evidence>
<dbReference type="GO" id="GO:0006357">
    <property type="term" value="P:regulation of transcription by RNA polymerase II"/>
    <property type="evidence" value="ECO:0007669"/>
    <property type="project" value="EnsemblFungi"/>
</dbReference>
<dbReference type="VEuPathDB" id="FungiDB:AAP_02459"/>
<dbReference type="SUPFAM" id="SSF82171">
    <property type="entry name" value="DPP6 N-terminal domain-like"/>
    <property type="match status" value="1"/>
</dbReference>
<comment type="caution">
    <text evidence="12">The sequence shown here is derived from an EMBL/GenBank/DDBJ whole genome shotgun (WGS) entry which is preliminary data.</text>
</comment>
<comment type="function">
    <text evidence="5">Component of the elongator complex which is required for multiple tRNA modifications, including mcm5U (5-methoxycarbonylmethyl uridine), mcm5s2U (5-methoxycarbonylmethyl-2-thiouridine), and ncm5U (5-carbamoylmethyl uridine). The elongator complex catalyzes formation of carboxymethyluridine in the wobble base at position 34 in tRNAs.</text>
</comment>
<dbReference type="GO" id="GO:0000049">
    <property type="term" value="F:tRNA binding"/>
    <property type="evidence" value="ECO:0007669"/>
    <property type="project" value="EnsemblFungi"/>
</dbReference>
<dbReference type="Pfam" id="PF23878">
    <property type="entry name" value="TPR_ELP1"/>
    <property type="match status" value="1"/>
</dbReference>
<keyword evidence="5" id="KW-0539">Nucleus</keyword>
<dbReference type="PANTHER" id="PTHR12747:SF0">
    <property type="entry name" value="ELONGATOR COMPLEX PROTEIN 1"/>
    <property type="match status" value="1"/>
</dbReference>
<evidence type="ECO:0000259" key="8">
    <source>
        <dbReference type="Pfam" id="PF23797"/>
    </source>
</evidence>
<keyword evidence="4" id="KW-0819">tRNA processing</keyword>
<protein>
    <recommendedName>
        <fullName evidence="5">Elongator complex protein 1</fullName>
    </recommendedName>
</protein>
<dbReference type="InterPro" id="IPR056165">
    <property type="entry name" value="Beta-prop_ELP1_2nd"/>
</dbReference>
<feature type="region of interest" description="Disordered" evidence="6">
    <location>
        <begin position="1146"/>
        <end position="1175"/>
    </location>
</feature>
<dbReference type="Pfam" id="PF23936">
    <property type="entry name" value="HB_ELP1"/>
    <property type="match status" value="1"/>
</dbReference>
<comment type="pathway">
    <text evidence="1">tRNA modification; 5-methoxycarbonylmethyl-2-thiouridine-tRNA biosynthesis.</text>
</comment>
<feature type="domain" description="ELP1 TPR" evidence="9">
    <location>
        <begin position="894"/>
        <end position="1055"/>
    </location>
</feature>
<dbReference type="GO" id="GO:0002926">
    <property type="term" value="P:tRNA wobble base 5-methoxycarbonylmethyl-2-thiouridinylation"/>
    <property type="evidence" value="ECO:0007669"/>
    <property type="project" value="TreeGrafter"/>
</dbReference>
<evidence type="ECO:0000259" key="10">
    <source>
        <dbReference type="Pfam" id="PF23925"/>
    </source>
</evidence>
<sequence>MRNLRPIHVSEVHLAEELPLTATAWDSATDSLICAFGPSQHDAIIELKRRDLAAEENSFTSIASWDAPSPLPDLPFDRIVSLTYFSDTLTTCLVLEGGDIVVVRDDPQAGEDQIEIVGSVDAGITGAAWTPDEELLAVTTRADTLLFMTRDFQGVADVTLTSEDLNASRHVSVGWGKKETQFEGKGAKAMKDPTIPDKVDEGLRSPNDDGRTVLSWRGDGSYLAINSLQATYRRVIRVYSREGVLDSVSEPVDYIESALSWKPSGNLIASIQRLQDRIDVIFFERNGLRHGQFQLPLTKEEAKSWAANISLAWNIDSSVLAVIFKDRVQLWTMDNYHYYLKQEIPLTADGSDKLPISCFKWHQEKALRCVVSSAKTVLFSYWVFDVIRGSTTSPYDFGVVAVIDGKILRLTALRMATVSPPMAGHEVLLKENAIDVSFSISGRRFVVLSESGITLYNWSLNKRPTPDPQLSAFFPFDNTQVRYTRVAFLGEKKVFSIGSHSEGGTDLRTIDLVTKEVSFQSQPLNKRQIVSIFPDVNHKYLCYQWRQGKDQGFGSTETGIIQDGVSHFTPLQEITHAALAETPSGDSIPFMLSKSGSLFAGERLLAKNCTSFLLTSKHLVYTTTLHLLKFVHITNVNDLEIPDDTPETDERCRSVERGARLISIVPSSFIVTLQMPRGNLENVYPRALTLAGIRGYIDNKNYLAAYLACRSQIVDMNILHDHHPEQFMSNIALFIDQVQKIEYIDEFLSRLSNEDVTQTLYKDTLRSAGGQSVTNTIATTNNKVNKICDGFISVLLNRIDSNLQNLVTAHVCKSPPDLEAGLALVIKLREKSVEQAEEAVEHMCFLTDAHRLYNYALGSYDLELTLMVAQQAQRDPREYLPFLQKLQEMPEMQRKYEIDNYLNRHARALQSLHALHAYDDLKRYAIKHSLYNEALELYKYQPELLREMSEIYADYLYETSNYKEAALAYESLDMFEPAYKAYNLAHLWQECLYCASLVPLSDGKLRELAASLATVLVDEEHDYVSAALIHAQYLNDIPQAARLLCRGSQFGDACRLLTLHKMAGLVPEVVDPAIGEAMGSMIDLLADCKSQLNKQIPRIHELRALRKADPLGFYGGDSAMAGADGIDIPDNVSLAPTDATTATGKSMFTRYTGGTMSSRKTSKTRRREERKRARGKKGTVYEEEYLVNSVRRLIERVNRAIGEVDPLLQALLRRKMRERAVLVQKHMDELVTMCRDCIDDVFEVEKTPESENETETLGVRPAGAEGVLWDTLEGRNMKGREPPTVKPFKRLSLLGA</sequence>
<organism evidence="12 13">
    <name type="scientific">Ascosphaera apis ARSEF 7405</name>
    <dbReference type="NCBI Taxonomy" id="392613"/>
    <lineage>
        <taxon>Eukaryota</taxon>
        <taxon>Fungi</taxon>
        <taxon>Dikarya</taxon>
        <taxon>Ascomycota</taxon>
        <taxon>Pezizomycotina</taxon>
        <taxon>Eurotiomycetes</taxon>
        <taxon>Eurotiomycetidae</taxon>
        <taxon>Onygenales</taxon>
        <taxon>Ascosphaeraceae</taxon>
        <taxon>Ascosphaera</taxon>
    </lineage>
</organism>
<reference evidence="12 13" key="1">
    <citation type="journal article" date="2016" name="Genome Biol. Evol.">
        <title>Divergent and convergent evolution of fungal pathogenicity.</title>
        <authorList>
            <person name="Shang Y."/>
            <person name="Xiao G."/>
            <person name="Zheng P."/>
            <person name="Cen K."/>
            <person name="Zhan S."/>
            <person name="Wang C."/>
        </authorList>
    </citation>
    <scope>NUCLEOTIDE SEQUENCE [LARGE SCALE GENOMIC DNA]</scope>
    <source>
        <strain evidence="12 13">ARSEF 7405</strain>
    </source>
</reference>
<dbReference type="PANTHER" id="PTHR12747">
    <property type="entry name" value="ELONGATOR COMPLEX PROTEIN 1"/>
    <property type="match status" value="1"/>
</dbReference>